<feature type="compositionally biased region" description="Acidic residues" evidence="1">
    <location>
        <begin position="108"/>
        <end position="124"/>
    </location>
</feature>
<dbReference type="VEuPathDB" id="FungiDB:JI435_305240"/>
<evidence type="ECO:0000256" key="1">
    <source>
        <dbReference type="SAM" id="MobiDB-lite"/>
    </source>
</evidence>
<evidence type="ECO:0000313" key="3">
    <source>
        <dbReference type="Proteomes" id="UP000663193"/>
    </source>
</evidence>
<feature type="compositionally biased region" description="Basic and acidic residues" evidence="1">
    <location>
        <begin position="125"/>
        <end position="138"/>
    </location>
</feature>
<dbReference type="EMBL" id="CP069026">
    <property type="protein sequence ID" value="QRC94084.1"/>
    <property type="molecule type" value="Genomic_DNA"/>
</dbReference>
<feature type="compositionally biased region" description="Acidic residues" evidence="1">
    <location>
        <begin position="1"/>
        <end position="10"/>
    </location>
</feature>
<dbReference type="Proteomes" id="UP000663193">
    <property type="component" value="Chromosome 4"/>
</dbReference>
<protein>
    <submittedName>
        <fullName evidence="2">Uncharacterized protein</fullName>
    </submittedName>
</protein>
<dbReference type="AlphaFoldDB" id="A0A7U2F057"/>
<feature type="compositionally biased region" description="Basic and acidic residues" evidence="1">
    <location>
        <begin position="78"/>
        <end position="107"/>
    </location>
</feature>
<sequence length="138" mass="14589">MSGNEADDQDNPYTSSDSPSGDEAITASKWTCRVCGEKDNYELACIRRGCAGTQANSSATKDDEVPGMVDDVASSSDEEPRGFVRSPSEEEAQRHWNAERTPDKEGEGPEGSDDSDSSEEGGDEGEGKSKENESAGGS</sequence>
<feature type="region of interest" description="Disordered" evidence="1">
    <location>
        <begin position="1"/>
        <end position="29"/>
    </location>
</feature>
<keyword evidence="3" id="KW-1185">Reference proteome</keyword>
<gene>
    <name evidence="2" type="ORF">JI435_305240</name>
</gene>
<organism evidence="2 3">
    <name type="scientific">Phaeosphaeria nodorum (strain SN15 / ATCC MYA-4574 / FGSC 10173)</name>
    <name type="common">Glume blotch fungus</name>
    <name type="synonym">Parastagonospora nodorum</name>
    <dbReference type="NCBI Taxonomy" id="321614"/>
    <lineage>
        <taxon>Eukaryota</taxon>
        <taxon>Fungi</taxon>
        <taxon>Dikarya</taxon>
        <taxon>Ascomycota</taxon>
        <taxon>Pezizomycotina</taxon>
        <taxon>Dothideomycetes</taxon>
        <taxon>Pleosporomycetidae</taxon>
        <taxon>Pleosporales</taxon>
        <taxon>Pleosporineae</taxon>
        <taxon>Phaeosphaeriaceae</taxon>
        <taxon>Parastagonospora</taxon>
    </lineage>
</organism>
<evidence type="ECO:0000313" key="2">
    <source>
        <dbReference type="EMBL" id="QRC94084.1"/>
    </source>
</evidence>
<name>A0A7U2F057_PHANO</name>
<proteinExistence type="predicted"/>
<feature type="region of interest" description="Disordered" evidence="1">
    <location>
        <begin position="51"/>
        <end position="138"/>
    </location>
</feature>
<accession>A0A7U2F057</accession>
<reference evidence="3" key="1">
    <citation type="journal article" date="2021" name="BMC Genomics">
        <title>Chromosome-level genome assembly and manually-curated proteome of model necrotroph Parastagonospora nodorum Sn15 reveals a genome-wide trove of candidate effector homologs, and redundancy of virulence-related functions within an accessory chromosome.</title>
        <authorList>
            <person name="Bertazzoni S."/>
            <person name="Jones D.A.B."/>
            <person name="Phan H.T."/>
            <person name="Tan K.-C."/>
            <person name="Hane J.K."/>
        </authorList>
    </citation>
    <scope>NUCLEOTIDE SEQUENCE [LARGE SCALE GENOMIC DNA]</scope>
    <source>
        <strain evidence="3">SN15 / ATCC MYA-4574 / FGSC 10173)</strain>
    </source>
</reference>